<organism evidence="1 2">
    <name type="scientific">Pseudorhodoferax aquiterrae</name>
    <dbReference type="NCBI Taxonomy" id="747304"/>
    <lineage>
        <taxon>Bacteria</taxon>
        <taxon>Pseudomonadati</taxon>
        <taxon>Pseudomonadota</taxon>
        <taxon>Betaproteobacteria</taxon>
        <taxon>Burkholderiales</taxon>
        <taxon>Comamonadaceae</taxon>
    </lineage>
</organism>
<comment type="caution">
    <text evidence="1">The sequence shown here is derived from an EMBL/GenBank/DDBJ whole genome shotgun (WGS) entry which is preliminary data.</text>
</comment>
<evidence type="ECO:0000313" key="1">
    <source>
        <dbReference type="EMBL" id="GHC84977.1"/>
    </source>
</evidence>
<accession>A0ABQ3G2A9</accession>
<name>A0ABQ3G2A9_9BURK</name>
<proteinExistence type="predicted"/>
<protein>
    <submittedName>
        <fullName evidence="1">Uncharacterized protein</fullName>
    </submittedName>
</protein>
<dbReference type="Proteomes" id="UP000626210">
    <property type="component" value="Unassembled WGS sequence"/>
</dbReference>
<keyword evidence="2" id="KW-1185">Reference proteome</keyword>
<reference evidence="2" key="1">
    <citation type="journal article" date="2019" name="Int. J. Syst. Evol. Microbiol.">
        <title>The Global Catalogue of Microorganisms (GCM) 10K type strain sequencing project: providing services to taxonomists for standard genome sequencing and annotation.</title>
        <authorList>
            <consortium name="The Broad Institute Genomics Platform"/>
            <consortium name="The Broad Institute Genome Sequencing Center for Infectious Disease"/>
            <person name="Wu L."/>
            <person name="Ma J."/>
        </authorList>
    </citation>
    <scope>NUCLEOTIDE SEQUENCE [LARGE SCALE GENOMIC DNA]</scope>
    <source>
        <strain evidence="2">KCTC 23314</strain>
    </source>
</reference>
<gene>
    <name evidence="1" type="ORF">GCM10007320_29600</name>
</gene>
<sequence>MTIISSVGDHNDLRTSGAEALALEQLPDGELAELARSLRVEALRGNRKARGQAHMCEVELRRRHSATEARSREPLDLRSLEQRQRPQAWWKLW</sequence>
<evidence type="ECO:0000313" key="2">
    <source>
        <dbReference type="Proteomes" id="UP000626210"/>
    </source>
</evidence>
<dbReference type="EMBL" id="BMYK01000008">
    <property type="protein sequence ID" value="GHC84977.1"/>
    <property type="molecule type" value="Genomic_DNA"/>
</dbReference>